<dbReference type="SUPFAM" id="SSF54690">
    <property type="entry name" value="Molybdopterin synthase subunit MoaE"/>
    <property type="match status" value="1"/>
</dbReference>
<dbReference type="RefSeq" id="WP_114620130.1">
    <property type="nucleotide sequence ID" value="NZ_CAJKON010000024.1"/>
</dbReference>
<reference evidence="1 2" key="1">
    <citation type="journal article" date="2018" name="Elife">
        <title>Discovery and characterization of a prevalent human gut bacterial enzyme sufficient for the inactivation of a family of plant toxins.</title>
        <authorList>
            <person name="Koppel N."/>
            <person name="Bisanz J.E."/>
            <person name="Pandelia M.E."/>
            <person name="Turnbaugh P.J."/>
            <person name="Balskus E.P."/>
        </authorList>
    </citation>
    <scope>NUCLEOTIDE SEQUENCE [LARGE SCALE GENOMIC DNA]</scope>
    <source>
        <strain evidence="2">anaerobia AP69FAA</strain>
    </source>
</reference>
<evidence type="ECO:0000313" key="2">
    <source>
        <dbReference type="Proteomes" id="UP000253792"/>
    </source>
</evidence>
<dbReference type="InterPro" id="IPR036563">
    <property type="entry name" value="MoaE_sf"/>
</dbReference>
<gene>
    <name evidence="1" type="ORF">C1880_02225</name>
</gene>
<organism evidence="1 2">
    <name type="scientific">Senegalimassilia anaerobia</name>
    <dbReference type="NCBI Taxonomy" id="1473216"/>
    <lineage>
        <taxon>Bacteria</taxon>
        <taxon>Bacillati</taxon>
        <taxon>Actinomycetota</taxon>
        <taxon>Coriobacteriia</taxon>
        <taxon>Coriobacteriales</taxon>
        <taxon>Coriobacteriaceae</taxon>
        <taxon>Senegalimassilia</taxon>
    </lineage>
</organism>
<dbReference type="GO" id="GO:0006777">
    <property type="term" value="P:Mo-molybdopterin cofactor biosynthetic process"/>
    <property type="evidence" value="ECO:0007669"/>
    <property type="project" value="InterPro"/>
</dbReference>
<dbReference type="STRING" id="1034345.GCA_000236865_00870"/>
<name>A0A369LD91_9ACTN</name>
<dbReference type="InterPro" id="IPR003448">
    <property type="entry name" value="Mopterin_biosynth_MoaE"/>
</dbReference>
<protein>
    <submittedName>
        <fullName evidence="1">Molybdopterin biosynthesis protein</fullName>
    </submittedName>
</protein>
<accession>A0A369LD91</accession>
<evidence type="ECO:0000313" key="1">
    <source>
        <dbReference type="EMBL" id="RDB56607.1"/>
    </source>
</evidence>
<dbReference type="Proteomes" id="UP000253792">
    <property type="component" value="Unassembled WGS sequence"/>
</dbReference>
<dbReference type="OrthoDB" id="9786032at2"/>
<dbReference type="EMBL" id="PPTP01000002">
    <property type="protein sequence ID" value="RDB56607.1"/>
    <property type="molecule type" value="Genomic_DNA"/>
</dbReference>
<sequence>MAKPEPSMDEWLKEAKQDPKAAQCGMFLTHNGVVRITPKAQVREGVEGLGDVAQVDFSYDAEGLEQAVKEALTWPGVYYVRVWLNEGVLNVGDSLMYVLIGADIRPRCIDALQQLVGKIKNELVVEKEIYA</sequence>
<dbReference type="Pfam" id="PF02391">
    <property type="entry name" value="MoaE"/>
    <property type="match status" value="1"/>
</dbReference>
<dbReference type="AlphaFoldDB" id="A0A369LD91"/>
<comment type="caution">
    <text evidence="1">The sequence shown here is derived from an EMBL/GenBank/DDBJ whole genome shotgun (WGS) entry which is preliminary data.</text>
</comment>
<dbReference type="Gene3D" id="3.90.1170.40">
    <property type="entry name" value="Molybdopterin biosynthesis MoaE subunit"/>
    <property type="match status" value="1"/>
</dbReference>
<proteinExistence type="predicted"/>
<keyword evidence="2" id="KW-1185">Reference proteome</keyword>